<name>A0AAN7K1U5_9MYRT</name>
<keyword evidence="3" id="KW-1185">Reference proteome</keyword>
<feature type="domain" description="TIR" evidence="1">
    <location>
        <begin position="29"/>
        <end position="180"/>
    </location>
</feature>
<accession>A0AAN7K1U5</accession>
<reference evidence="2 3" key="1">
    <citation type="journal article" date="2023" name="Hortic Res">
        <title>Pangenome of water caltrop reveals structural variations and asymmetric subgenome divergence after allopolyploidization.</title>
        <authorList>
            <person name="Zhang X."/>
            <person name="Chen Y."/>
            <person name="Wang L."/>
            <person name="Yuan Y."/>
            <person name="Fang M."/>
            <person name="Shi L."/>
            <person name="Lu R."/>
            <person name="Comes H.P."/>
            <person name="Ma Y."/>
            <person name="Chen Y."/>
            <person name="Huang G."/>
            <person name="Zhou Y."/>
            <person name="Zheng Z."/>
            <person name="Qiu Y."/>
        </authorList>
    </citation>
    <scope>NUCLEOTIDE SEQUENCE [LARGE SCALE GENOMIC DNA]</scope>
    <source>
        <tissue evidence="2">Roots</tissue>
    </source>
</reference>
<evidence type="ECO:0000313" key="3">
    <source>
        <dbReference type="Proteomes" id="UP001345219"/>
    </source>
</evidence>
<dbReference type="PANTHER" id="PTHR31008:SF40">
    <property type="entry name" value="TOLL-INTERLEUKIN-RESISTANCE (TIR) DOMAIN FAMILY PROTEIN"/>
    <property type="match status" value="1"/>
</dbReference>
<dbReference type="PROSITE" id="PS50104">
    <property type="entry name" value="TIR"/>
    <property type="match status" value="1"/>
</dbReference>
<comment type="caution">
    <text evidence="2">The sequence shown here is derived from an EMBL/GenBank/DDBJ whole genome shotgun (WGS) entry which is preliminary data.</text>
</comment>
<gene>
    <name evidence="2" type="ORF">SAY87_022431</name>
</gene>
<organism evidence="2 3">
    <name type="scientific">Trapa incisa</name>
    <dbReference type="NCBI Taxonomy" id="236973"/>
    <lineage>
        <taxon>Eukaryota</taxon>
        <taxon>Viridiplantae</taxon>
        <taxon>Streptophyta</taxon>
        <taxon>Embryophyta</taxon>
        <taxon>Tracheophyta</taxon>
        <taxon>Spermatophyta</taxon>
        <taxon>Magnoliopsida</taxon>
        <taxon>eudicotyledons</taxon>
        <taxon>Gunneridae</taxon>
        <taxon>Pentapetalae</taxon>
        <taxon>rosids</taxon>
        <taxon>malvids</taxon>
        <taxon>Myrtales</taxon>
        <taxon>Lythraceae</taxon>
        <taxon>Trapa</taxon>
    </lineage>
</organism>
<dbReference type="PANTHER" id="PTHR31008">
    <property type="entry name" value="COP1-INTERACTING PROTEIN-RELATED"/>
    <property type="match status" value="1"/>
</dbReference>
<evidence type="ECO:0000259" key="1">
    <source>
        <dbReference type="PROSITE" id="PS50104"/>
    </source>
</evidence>
<proteinExistence type="predicted"/>
<dbReference type="Gene3D" id="3.40.50.10140">
    <property type="entry name" value="Toll/interleukin-1 receptor homology (TIR) domain"/>
    <property type="match status" value="1"/>
</dbReference>
<dbReference type="EMBL" id="JAXIOK010000011">
    <property type="protein sequence ID" value="KAK4759300.1"/>
    <property type="molecule type" value="Genomic_DNA"/>
</dbReference>
<dbReference type="AlphaFoldDB" id="A0AAN7K1U5"/>
<sequence length="209" mass="23993">MQRFTNSAVMKNMSRHLLRDGPRVLTVDQPCDVFINHRSIDTKKTFSGLLFQYLSHHDIKCFLDSKSMKPGDRLFDNINRAIHGCKVGVAVLSPRYCHSTYCLHELALMLETKKRVIPIFYDVIPSQLRVMSKGSSMACSSRDLERYKWALEETQNTVGLLFDPSKQDWSELLRNASNAVIKNLMEVEEENWSPSISNVISEKNPLINN</sequence>
<protein>
    <recommendedName>
        <fullName evidence="1">TIR domain-containing protein</fullName>
    </recommendedName>
</protein>
<dbReference type="Proteomes" id="UP001345219">
    <property type="component" value="Chromosome 17"/>
</dbReference>
<dbReference type="SMART" id="SM00255">
    <property type="entry name" value="TIR"/>
    <property type="match status" value="1"/>
</dbReference>
<dbReference type="InterPro" id="IPR035897">
    <property type="entry name" value="Toll_tir_struct_dom_sf"/>
</dbReference>
<dbReference type="SUPFAM" id="SSF52200">
    <property type="entry name" value="Toll/Interleukin receptor TIR domain"/>
    <property type="match status" value="1"/>
</dbReference>
<dbReference type="GO" id="GO:0007165">
    <property type="term" value="P:signal transduction"/>
    <property type="evidence" value="ECO:0007669"/>
    <property type="project" value="InterPro"/>
</dbReference>
<evidence type="ECO:0000313" key="2">
    <source>
        <dbReference type="EMBL" id="KAK4759300.1"/>
    </source>
</evidence>
<dbReference type="Pfam" id="PF01582">
    <property type="entry name" value="TIR"/>
    <property type="match status" value="1"/>
</dbReference>
<dbReference type="InterPro" id="IPR000157">
    <property type="entry name" value="TIR_dom"/>
</dbReference>